<dbReference type="PANTHER" id="PTHR10322">
    <property type="entry name" value="DNA POLYMERASE CATALYTIC SUBUNIT"/>
    <property type="match status" value="1"/>
</dbReference>
<dbReference type="EMBL" id="MN604016">
    <property type="protein sequence ID" value="QIQ08621.1"/>
    <property type="molecule type" value="Genomic_DNA"/>
</dbReference>
<keyword evidence="5" id="KW-1194">Viral DNA replication</keyword>
<dbReference type="Gene3D" id="3.90.1600.10">
    <property type="entry name" value="Palm domain of DNA polymerase"/>
    <property type="match status" value="1"/>
</dbReference>
<sequence length="845" mass="98359">MESLTVFVYHATAHKSSIRLYVLINGEKQIIKCLYDPFCLVGPIEDKGGNSEKIKGFINDLDPETRDGVVVVKNKGCFFGADYTRSEYYKITSRFRSYIKPPSDTKKYEAGISSILQFQSRIGSPLFLSHFSMECIKTPGIWICRNINSIKILKPKHECIDCLYFDIETFIDETNSVEIFQISMRFVTTAGAENYVLSLKVKEEQGMFHETFDNIKESYTLINCISEKQLLEYFYRLIIKKKPVFLIGYNIYGFDLNHLYNCTVKNSLTQVSESGKVYRIKKTLEFFVDSDYDIVYTKKIATWGIDYALYIDSAISVDVFKVIRENYSLANYKLNSVAKHFLGNDICKTDMSYMEVNDCYIKGKNLPKVAWYCMVDSILVHKLFEKLHMFHILKSLCNLTYTDAVSILMGGVSKKIFNMFYIFLTEKNIILNYEDNKLIEEEFLGGRVFEPIIGYYKNVISLDFTSLYPSIIMAYNLCPFSFIKAEKIKYIDEEKYQTIKISDSQTYYFYKKEYIAGYTPTLIEKLLKKRKSVREKMALASGLEKIILDKEQWSLKILANSIYGVMACYKIKDSIGFLPIASSITYLGRESVLRAKNYIATLNKGQVFYGDTDSCYIVLGKQQTVSRCFEIGKEIENDFLKNKIFPSPMSLVFEKDVYEDFILLAKKKYIYTSQHKKGILSKGTLLVRRNDCLFIKNVYEAVVRKIFETGNYEDVKKCIFLESEKVKSAPADHFISTTSINLNTKTSTPQKMLYYRIRDRGETLPVHRIQYIVIGRNKLQYETLEYILKNNIDIDYEYYIDYLINPLRQIMNIVFSTKLSRKCILELIRGGEIKQKKITDFFKIY</sequence>
<dbReference type="InterPro" id="IPR017964">
    <property type="entry name" value="DNA-dir_DNA_pol_B_CS"/>
</dbReference>
<evidence type="ECO:0000256" key="7">
    <source>
        <dbReference type="ARBA" id="ARBA00049244"/>
    </source>
</evidence>
<dbReference type="Pfam" id="PF00136">
    <property type="entry name" value="DNA_pol_B"/>
    <property type="match status" value="1"/>
</dbReference>
<protein>
    <recommendedName>
        <fullName evidence="8">DNA polymerase</fullName>
        <ecNumber evidence="8">2.7.7.7</ecNumber>
    </recommendedName>
</protein>
<dbReference type="GO" id="GO:0003677">
    <property type="term" value="F:DNA binding"/>
    <property type="evidence" value="ECO:0007669"/>
    <property type="project" value="UniProtKB-KW"/>
</dbReference>
<dbReference type="InterPro" id="IPR006133">
    <property type="entry name" value="DNA-dir_DNA_pol_B_exonuc"/>
</dbReference>
<dbReference type="Gene3D" id="1.10.287.690">
    <property type="entry name" value="Helix hairpin bin"/>
    <property type="match status" value="1"/>
</dbReference>
<evidence type="ECO:0000313" key="11">
    <source>
        <dbReference type="EMBL" id="QIQ08621.1"/>
    </source>
</evidence>
<dbReference type="PANTHER" id="PTHR10322:SF23">
    <property type="entry name" value="DNA POLYMERASE DELTA CATALYTIC SUBUNIT"/>
    <property type="match status" value="1"/>
</dbReference>
<dbReference type="SUPFAM" id="SSF56672">
    <property type="entry name" value="DNA/RNA polymerases"/>
    <property type="match status" value="1"/>
</dbReference>
<keyword evidence="6 8" id="KW-0238">DNA-binding</keyword>
<dbReference type="GO" id="GO:0000166">
    <property type="term" value="F:nucleotide binding"/>
    <property type="evidence" value="ECO:0007669"/>
    <property type="project" value="InterPro"/>
</dbReference>
<dbReference type="Gene3D" id="1.10.132.60">
    <property type="entry name" value="DNA polymerase family B, C-terminal domain"/>
    <property type="match status" value="1"/>
</dbReference>
<dbReference type="InterPro" id="IPR012337">
    <property type="entry name" value="RNaseH-like_sf"/>
</dbReference>
<dbReference type="SUPFAM" id="SSF53098">
    <property type="entry name" value="Ribonuclease H-like"/>
    <property type="match status" value="1"/>
</dbReference>
<dbReference type="InterPro" id="IPR043502">
    <property type="entry name" value="DNA/RNA_pol_sf"/>
</dbReference>
<gene>
    <name evidence="11" type="primary">ORF57</name>
</gene>
<dbReference type="PROSITE" id="PS00116">
    <property type="entry name" value="DNA_POLYMERASE_B"/>
    <property type="match status" value="1"/>
</dbReference>
<evidence type="ECO:0000256" key="4">
    <source>
        <dbReference type="ARBA" id="ARBA00022932"/>
    </source>
</evidence>
<dbReference type="Pfam" id="PF03104">
    <property type="entry name" value="DNA_pol_B_exo1"/>
    <property type="match status" value="1"/>
</dbReference>
<dbReference type="InterPro" id="IPR042087">
    <property type="entry name" value="DNA_pol_B_thumb"/>
</dbReference>
<evidence type="ECO:0000256" key="5">
    <source>
        <dbReference type="ARBA" id="ARBA00023109"/>
    </source>
</evidence>
<dbReference type="Gene3D" id="3.30.420.10">
    <property type="entry name" value="Ribonuclease H-like superfamily/Ribonuclease H"/>
    <property type="match status" value="1"/>
</dbReference>
<keyword evidence="3 8" id="KW-0548">Nucleotidyltransferase</keyword>
<evidence type="ECO:0000259" key="10">
    <source>
        <dbReference type="Pfam" id="PF03104"/>
    </source>
</evidence>
<keyword evidence="2 8" id="KW-0808">Transferase</keyword>
<accession>A0A6G9HEI6</accession>
<reference evidence="11" key="1">
    <citation type="journal article" date="2020" name="MBio">
        <title>A New Family of DNA Viruses Causing Disease in Crustaceans from Diverse Aquatic Biomes.</title>
        <authorList>
            <person name="Subramaniam K."/>
            <person name="Behringer D.C."/>
            <person name="Bojko J."/>
            <person name="Yutin N."/>
            <person name="Clark A.S."/>
            <person name="Bateman K.S."/>
            <person name="van Aerle R."/>
            <person name="Bass D."/>
            <person name="Kerr R.C."/>
            <person name="Koonin E.V."/>
            <person name="Stentiford G.D."/>
            <person name="Waltzek T.B."/>
        </authorList>
    </citation>
    <scope>NUCLEOTIDE SEQUENCE</scope>
</reference>
<keyword evidence="4 8" id="KW-0239">DNA-directed DNA polymerase</keyword>
<evidence type="ECO:0000256" key="1">
    <source>
        <dbReference type="ARBA" id="ARBA00005755"/>
    </source>
</evidence>
<evidence type="ECO:0000256" key="8">
    <source>
        <dbReference type="RuleBase" id="RU000442"/>
    </source>
</evidence>
<keyword evidence="8" id="KW-0235">DNA replication</keyword>
<evidence type="ECO:0000259" key="9">
    <source>
        <dbReference type="Pfam" id="PF00136"/>
    </source>
</evidence>
<proteinExistence type="inferred from homology"/>
<dbReference type="SMART" id="SM00486">
    <property type="entry name" value="POLBc"/>
    <property type="match status" value="1"/>
</dbReference>
<dbReference type="SMR" id="A0A6G9HEI6"/>
<name>A0A6G9HEI6_9VIRU</name>
<dbReference type="GO" id="GO:0039693">
    <property type="term" value="P:viral DNA genome replication"/>
    <property type="evidence" value="ECO:0007669"/>
    <property type="project" value="UniProtKB-KW"/>
</dbReference>
<dbReference type="EC" id="2.7.7.7" evidence="8"/>
<dbReference type="InterPro" id="IPR006134">
    <property type="entry name" value="DNA-dir_DNA_pol_B_multi_dom"/>
</dbReference>
<dbReference type="GO" id="GO:0006261">
    <property type="term" value="P:DNA-templated DNA replication"/>
    <property type="evidence" value="ECO:0007669"/>
    <property type="project" value="TreeGrafter"/>
</dbReference>
<dbReference type="InterPro" id="IPR036397">
    <property type="entry name" value="RNaseH_sf"/>
</dbReference>
<feature type="domain" description="DNA-directed DNA polymerase family B multifunctional" evidence="9">
    <location>
        <begin position="406"/>
        <end position="812"/>
    </location>
</feature>
<comment type="similarity">
    <text evidence="1 8">Belongs to the DNA polymerase type-B family.</text>
</comment>
<dbReference type="GO" id="GO:0003887">
    <property type="term" value="F:DNA-directed DNA polymerase activity"/>
    <property type="evidence" value="ECO:0007669"/>
    <property type="project" value="UniProtKB-KW"/>
</dbReference>
<evidence type="ECO:0000256" key="3">
    <source>
        <dbReference type="ARBA" id="ARBA00022695"/>
    </source>
</evidence>
<dbReference type="InterPro" id="IPR006172">
    <property type="entry name" value="DNA-dir_DNA_pol_B"/>
</dbReference>
<comment type="catalytic activity">
    <reaction evidence="7 8">
        <text>DNA(n) + a 2'-deoxyribonucleoside 5'-triphosphate = DNA(n+1) + diphosphate</text>
        <dbReference type="Rhea" id="RHEA:22508"/>
        <dbReference type="Rhea" id="RHEA-COMP:17339"/>
        <dbReference type="Rhea" id="RHEA-COMP:17340"/>
        <dbReference type="ChEBI" id="CHEBI:33019"/>
        <dbReference type="ChEBI" id="CHEBI:61560"/>
        <dbReference type="ChEBI" id="CHEBI:173112"/>
        <dbReference type="EC" id="2.7.7.7"/>
    </reaction>
</comment>
<dbReference type="InterPro" id="IPR023211">
    <property type="entry name" value="DNA_pol_palm_dom_sf"/>
</dbReference>
<dbReference type="InterPro" id="IPR050240">
    <property type="entry name" value="DNA_pol_type-B"/>
</dbReference>
<evidence type="ECO:0000256" key="2">
    <source>
        <dbReference type="ARBA" id="ARBA00022679"/>
    </source>
</evidence>
<evidence type="ECO:0000256" key="6">
    <source>
        <dbReference type="ARBA" id="ARBA00023125"/>
    </source>
</evidence>
<dbReference type="PRINTS" id="PR00106">
    <property type="entry name" value="DNAPOLB"/>
</dbReference>
<organism evidence="11">
    <name type="scientific">Dikerogammarus haemobaphes virus 1</name>
    <dbReference type="NCBI Taxonomy" id="2704946"/>
    <lineage>
        <taxon>Viruses</taxon>
    </lineage>
</organism>
<feature type="domain" description="DNA-directed DNA polymerase family B exonuclease" evidence="10">
    <location>
        <begin position="151"/>
        <end position="337"/>
    </location>
</feature>